<keyword evidence="8" id="KW-0418">Kinase</keyword>
<evidence type="ECO:0000256" key="5">
    <source>
        <dbReference type="RuleBase" id="RU000304"/>
    </source>
</evidence>
<keyword evidence="5" id="KW-0723">Serine/threonine-protein kinase</keyword>
<dbReference type="OrthoDB" id="5979581at2759"/>
<sequence>MTSACDRSVMPRDDLNEAEDLLLANEVIIGRFVVEEKIGQGSFGQIFRGKDKRQKRTVAIKVEPEHHGELDNAPNDPRRLVIEQQVLLTLRKKPNIPMIYASGKTERNCPYIVMQILGKNLTTLRKERTEPKFTLSTAFRTGQQVAHALQYLHEAGYIHRDVKPSNCCIGVPPETSIIYLVDFGMCRKVIDSNGKWHMPLLKSIFKGTLRYASLNAILTRQCGPCDDMMGWIYSIIELALSKLPWAKSAPRDMIQKKAAITGEELCAQMPPPFLQCYNYVKSLKPTDMPRHSFINECIKRCIPLNARPNDPYDWEITNAT</sequence>
<protein>
    <recommendedName>
        <fullName evidence="1">non-specific serine/threonine protein kinase</fullName>
        <ecNumber evidence="1">2.7.11.1</ecNumber>
    </recommendedName>
</protein>
<dbReference type="InterPro" id="IPR011009">
    <property type="entry name" value="Kinase-like_dom_sf"/>
</dbReference>
<feature type="binding site" evidence="4">
    <location>
        <position position="61"/>
    </location>
    <ligand>
        <name>ATP</name>
        <dbReference type="ChEBI" id="CHEBI:30616"/>
    </ligand>
</feature>
<keyword evidence="3 4" id="KW-0067">ATP-binding</keyword>
<dbReference type="PROSITE" id="PS50011">
    <property type="entry name" value="PROTEIN_KINASE_DOM"/>
    <property type="match status" value="1"/>
</dbReference>
<dbReference type="Pfam" id="PF00069">
    <property type="entry name" value="Pkinase"/>
    <property type="match status" value="1"/>
</dbReference>
<evidence type="ECO:0000256" key="2">
    <source>
        <dbReference type="ARBA" id="ARBA00022741"/>
    </source>
</evidence>
<dbReference type="EMBL" id="CAAKNF010000196">
    <property type="protein sequence ID" value="VIO89299.1"/>
    <property type="molecule type" value="Genomic_DNA"/>
</dbReference>
<accession>A0A4E9EY93</accession>
<dbReference type="GeneID" id="6097826"/>
<dbReference type="PROSITE" id="PS00108">
    <property type="entry name" value="PROTEIN_KINASE_ST"/>
    <property type="match status" value="1"/>
</dbReference>
<proteinExistence type="inferred from homology"/>
<dbReference type="EMBL" id="LN856866">
    <property type="protein sequence ID" value="CRZ23466.1"/>
    <property type="molecule type" value="Genomic_DNA"/>
</dbReference>
<evidence type="ECO:0000313" key="9">
    <source>
        <dbReference type="Proteomes" id="UP000006672"/>
    </source>
</evidence>
<comment type="similarity">
    <text evidence="5">Belongs to the protein kinase superfamily.</text>
</comment>
<dbReference type="CTD" id="6097826"/>
<evidence type="ECO:0000256" key="1">
    <source>
        <dbReference type="ARBA" id="ARBA00012513"/>
    </source>
</evidence>
<accession>A0A0K0JAZ9</accession>
<dbReference type="KEGG" id="bmy:BM_BM3599"/>
<organism evidence="7">
    <name type="scientific">Brugia malayi</name>
    <name type="common">Filarial nematode worm</name>
    <dbReference type="NCBI Taxonomy" id="6279"/>
    <lineage>
        <taxon>Eukaryota</taxon>
        <taxon>Metazoa</taxon>
        <taxon>Ecdysozoa</taxon>
        <taxon>Nematoda</taxon>
        <taxon>Chromadorea</taxon>
        <taxon>Rhabditida</taxon>
        <taxon>Spirurina</taxon>
        <taxon>Spiruromorpha</taxon>
        <taxon>Filarioidea</taxon>
        <taxon>Onchocercidae</taxon>
        <taxon>Brugia</taxon>
    </lineage>
</organism>
<dbReference type="WBParaSite" id="Bm3599.1">
    <property type="protein sequence ID" value="Bm3599.1"/>
    <property type="gene ID" value="WBGene00223860"/>
</dbReference>
<reference evidence="8" key="3">
    <citation type="submission" date="2019-04" db="EMBL/GenBank/DDBJ databases">
        <authorList>
            <person name="Howe K."/>
            <person name="Paulini M."/>
            <person name="Williams G."/>
        </authorList>
    </citation>
    <scope>NUCLEOTIDE SEQUENCE [LARGE SCALE GENOMIC DNA]</scope>
    <source>
        <strain evidence="8">FR3</strain>
    </source>
</reference>
<dbReference type="InterPro" id="IPR000719">
    <property type="entry name" value="Prot_kinase_dom"/>
</dbReference>
<dbReference type="PROSITE" id="PS00107">
    <property type="entry name" value="PROTEIN_KINASE_ATP"/>
    <property type="match status" value="1"/>
</dbReference>
<dbReference type="RefSeq" id="XP_042931438.1">
    <property type="nucleotide sequence ID" value="XM_043075504.1"/>
</dbReference>
<dbReference type="InterPro" id="IPR050235">
    <property type="entry name" value="CK1_Ser-Thr_kinase"/>
</dbReference>
<evidence type="ECO:0000256" key="3">
    <source>
        <dbReference type="ARBA" id="ARBA00022840"/>
    </source>
</evidence>
<dbReference type="WormBase" id="Bm3599">
    <property type="protein sequence ID" value="BM32531"/>
    <property type="gene ID" value="WBGene00223860"/>
</dbReference>
<evidence type="ECO:0000313" key="7">
    <source>
        <dbReference type="EMBL" id="CRZ23466.1"/>
    </source>
</evidence>
<reference evidence="7 9" key="1">
    <citation type="journal article" date="2007" name="Science">
        <title>Draft genome of the filarial nematode parasite Brugia malayi.</title>
        <authorList>
            <person name="Ghedin E."/>
            <person name="Wang S."/>
            <person name="Spiro D."/>
            <person name="Caler E."/>
            <person name="Zhao Q."/>
            <person name="Crabtree J."/>
            <person name="Allen J.E."/>
            <person name="Delcher A.L."/>
            <person name="Guiliano D.B."/>
            <person name="Miranda-Saavedra D."/>
            <person name="Angiuoli S.V."/>
            <person name="Creasy T."/>
            <person name="Amedeo P."/>
            <person name="Haas B."/>
            <person name="El-Sayed N.M."/>
            <person name="Wortman J.R."/>
            <person name="Feldblyum T."/>
            <person name="Tallon L."/>
            <person name="Schatz M."/>
            <person name="Shumway M."/>
            <person name="Koo H."/>
            <person name="Salzberg S.L."/>
            <person name="Schobel S."/>
            <person name="Pertea M."/>
            <person name="Pop M."/>
            <person name="White O."/>
            <person name="Barton G.J."/>
            <person name="Carlow C.K."/>
            <person name="Crawford M.J."/>
            <person name="Daub J."/>
            <person name="Dimmic M.W."/>
            <person name="Estes C.F."/>
            <person name="Foster J.M."/>
            <person name="Ganatra M."/>
            <person name="Gregory W.F."/>
            <person name="Johnson N.M."/>
            <person name="Jin J."/>
            <person name="Komuniecki R."/>
            <person name="Korf I."/>
            <person name="Kumar S."/>
            <person name="Laney S."/>
            <person name="Li B.W."/>
            <person name="Li W."/>
            <person name="Lindblom T.H."/>
            <person name="Lustigman S."/>
            <person name="Ma D."/>
            <person name="Maina C.V."/>
            <person name="Martin D.M."/>
            <person name="McCarter J.P."/>
            <person name="McReynolds L."/>
            <person name="Mitreva M."/>
            <person name="Nutman T.B."/>
            <person name="Parkinson J."/>
            <person name="Peregrin-Alvarez J.M."/>
            <person name="Poole C."/>
            <person name="Ren Q."/>
            <person name="Saunders L."/>
            <person name="Sluder A.E."/>
            <person name="Smith K."/>
            <person name="Stanke M."/>
            <person name="Unnasch T.R."/>
            <person name="Ware J."/>
            <person name="Wei A.D."/>
            <person name="Weil G."/>
            <person name="Williams D.J."/>
            <person name="Zhang Y."/>
            <person name="Williams S.A."/>
            <person name="Fraser-Liggett C."/>
            <person name="Slatko B."/>
            <person name="Blaxter M.L."/>
            <person name="Scott A.L."/>
        </authorList>
    </citation>
    <scope>NUCLEOTIDE SEQUENCE</scope>
    <source>
        <strain evidence="7 9">FR3</strain>
    </source>
</reference>
<reference evidence="7" key="2">
    <citation type="submission" date="2012-12" db="EMBL/GenBank/DDBJ databases">
        <authorList>
            <person name="Gao Y.W."/>
            <person name="Fan S.T."/>
            <person name="Sun H.T."/>
            <person name="Wang Z."/>
            <person name="Gao X.L."/>
            <person name="Li Y.G."/>
            <person name="Wang T.C."/>
            <person name="Zhang K."/>
            <person name="Xu W.W."/>
            <person name="Yu Z.J."/>
            <person name="Xia X.Z."/>
        </authorList>
    </citation>
    <scope>NUCLEOTIDE SEQUENCE</scope>
    <source>
        <strain evidence="7">FR3</strain>
    </source>
</reference>
<keyword evidence="9" id="KW-1185">Reference proteome</keyword>
<dbReference type="InterPro" id="IPR008271">
    <property type="entry name" value="Ser/Thr_kinase_AS"/>
</dbReference>
<dbReference type="Gene3D" id="1.10.510.10">
    <property type="entry name" value="Transferase(Phosphotransferase) domain 1"/>
    <property type="match status" value="1"/>
</dbReference>
<evidence type="ECO:0000256" key="4">
    <source>
        <dbReference type="PROSITE-ProRule" id="PRU10141"/>
    </source>
</evidence>
<evidence type="ECO:0000259" key="6">
    <source>
        <dbReference type="PROSITE" id="PS50011"/>
    </source>
</evidence>
<keyword evidence="2 4" id="KW-0547">Nucleotide-binding</keyword>
<dbReference type="EC" id="2.7.11.1" evidence="1"/>
<dbReference type="GO" id="GO:0005524">
    <property type="term" value="F:ATP binding"/>
    <property type="evidence" value="ECO:0007669"/>
    <property type="project" value="UniProtKB-UniRule"/>
</dbReference>
<dbReference type="Proteomes" id="UP000006672">
    <property type="component" value="Unassembled WGS sequence"/>
</dbReference>
<feature type="domain" description="Protein kinase" evidence="6">
    <location>
        <begin position="32"/>
        <end position="294"/>
    </location>
</feature>
<evidence type="ECO:0000313" key="10">
    <source>
        <dbReference type="WBParaSite" id="Bm3599.1"/>
    </source>
</evidence>
<dbReference type="SMART" id="SM00220">
    <property type="entry name" value="S_TKc"/>
    <property type="match status" value="1"/>
</dbReference>
<dbReference type="PANTHER" id="PTHR11909">
    <property type="entry name" value="CASEIN KINASE-RELATED"/>
    <property type="match status" value="1"/>
</dbReference>
<gene>
    <name evidence="7 10 11" type="ORF">Bm3599</name>
    <name evidence="8" type="ORF">BM_BM3599</name>
    <name evidence="7" type="ORF">BM_Bm3599</name>
</gene>
<dbReference type="SUPFAM" id="SSF56112">
    <property type="entry name" value="Protein kinase-like (PK-like)"/>
    <property type="match status" value="1"/>
</dbReference>
<evidence type="ECO:0000313" key="11">
    <source>
        <dbReference type="WormBase" id="Bm3599"/>
    </source>
</evidence>
<dbReference type="STRING" id="6279.A0A0K0JAZ9"/>
<dbReference type="AlphaFoldDB" id="A0A0K0JAZ9"/>
<reference evidence="10" key="4">
    <citation type="submission" date="2019-12" db="UniProtKB">
        <authorList>
            <consortium name="WormBaseParasite"/>
        </authorList>
    </citation>
    <scope>IDENTIFICATION</scope>
</reference>
<name>A0A0K0JAZ9_BRUMA</name>
<dbReference type="GO" id="GO:0004674">
    <property type="term" value="F:protein serine/threonine kinase activity"/>
    <property type="evidence" value="ECO:0007669"/>
    <property type="project" value="UniProtKB-KW"/>
</dbReference>
<dbReference type="OMA" id="NCCIGVP"/>
<dbReference type="InterPro" id="IPR017441">
    <property type="entry name" value="Protein_kinase_ATP_BS"/>
</dbReference>
<evidence type="ECO:0000313" key="8">
    <source>
        <dbReference type="EMBL" id="VIO89299.1"/>
    </source>
</evidence>
<keyword evidence="8" id="KW-0808">Transferase</keyword>